<sequence>MGFAVLGSTAALLICDPALAAEDQALGRYLALECSSCHQLSGASAGGIPSIVGWPEAQFVAVLDAYRRKEREGQVMQAVAARLSRAEMVALAAYFGTLSPKP</sequence>
<evidence type="ECO:0000256" key="2">
    <source>
        <dbReference type="ARBA" id="ARBA00022617"/>
    </source>
</evidence>
<dbReference type="Pfam" id="PF00034">
    <property type="entry name" value="Cytochrom_C"/>
    <property type="match status" value="1"/>
</dbReference>
<proteinExistence type="predicted"/>
<evidence type="ECO:0000256" key="4">
    <source>
        <dbReference type="ARBA" id="ARBA00022982"/>
    </source>
</evidence>
<dbReference type="EMBL" id="JACXWY010000041">
    <property type="protein sequence ID" value="MBD3849498.1"/>
    <property type="molecule type" value="Genomic_DNA"/>
</dbReference>
<evidence type="ECO:0000259" key="8">
    <source>
        <dbReference type="PROSITE" id="PS51007"/>
    </source>
</evidence>
<name>A0A927EDZ2_9HYPH</name>
<protein>
    <recommendedName>
        <fullName evidence="8">Cytochrome c domain-containing protein</fullName>
    </recommendedName>
</protein>
<dbReference type="GO" id="GO:0046872">
    <property type="term" value="F:metal ion binding"/>
    <property type="evidence" value="ECO:0007669"/>
    <property type="project" value="UniProtKB-KW"/>
</dbReference>
<evidence type="ECO:0000313" key="10">
    <source>
        <dbReference type="Proteomes" id="UP000619295"/>
    </source>
</evidence>
<feature type="domain" description="Cytochrome c" evidence="8">
    <location>
        <begin position="22"/>
        <end position="99"/>
    </location>
</feature>
<evidence type="ECO:0000256" key="6">
    <source>
        <dbReference type="PROSITE-ProRule" id="PRU00433"/>
    </source>
</evidence>
<organism evidence="9 10">
    <name type="scientific">Bosea spartocytisi</name>
    <dbReference type="NCBI Taxonomy" id="2773451"/>
    <lineage>
        <taxon>Bacteria</taxon>
        <taxon>Pseudomonadati</taxon>
        <taxon>Pseudomonadota</taxon>
        <taxon>Alphaproteobacteria</taxon>
        <taxon>Hyphomicrobiales</taxon>
        <taxon>Boseaceae</taxon>
        <taxon>Bosea</taxon>
    </lineage>
</organism>
<feature type="chain" id="PRO_5038094925" description="Cytochrome c domain-containing protein" evidence="7">
    <location>
        <begin position="21"/>
        <end position="102"/>
    </location>
</feature>
<keyword evidence="5 6" id="KW-0408">Iron</keyword>
<dbReference type="Proteomes" id="UP000619295">
    <property type="component" value="Unassembled WGS sequence"/>
</dbReference>
<dbReference type="GO" id="GO:0020037">
    <property type="term" value="F:heme binding"/>
    <property type="evidence" value="ECO:0007669"/>
    <property type="project" value="InterPro"/>
</dbReference>
<keyword evidence="1" id="KW-0813">Transport</keyword>
<gene>
    <name evidence="9" type="ORF">IED13_27700</name>
</gene>
<evidence type="ECO:0000256" key="7">
    <source>
        <dbReference type="SAM" id="SignalP"/>
    </source>
</evidence>
<dbReference type="SUPFAM" id="SSF46626">
    <property type="entry name" value="Cytochrome c"/>
    <property type="match status" value="1"/>
</dbReference>
<reference evidence="9" key="1">
    <citation type="submission" date="2020-09" db="EMBL/GenBank/DDBJ databases">
        <title>Bosea spartocytisi sp. nov. a root nodule endophyte of Spartocytisus supranubius in the high mountain ecosystem fo the Teide National Park (Canary Islands, Spain).</title>
        <authorList>
            <person name="Pulido-Suarez L."/>
            <person name="Peix A."/>
            <person name="Igual J.M."/>
            <person name="Socas-Perez N."/>
            <person name="Velazquez E."/>
            <person name="Flores-Felix J.D."/>
            <person name="Leon-Barrios M."/>
        </authorList>
    </citation>
    <scope>NUCLEOTIDE SEQUENCE</scope>
    <source>
        <strain evidence="9">SSUT16</strain>
    </source>
</reference>
<dbReference type="PANTHER" id="PTHR33751">
    <property type="entry name" value="CBB3-TYPE CYTOCHROME C OXIDASE SUBUNIT FIXP"/>
    <property type="match status" value="1"/>
</dbReference>
<dbReference type="InterPro" id="IPR050597">
    <property type="entry name" value="Cytochrome_c_Oxidase_Subunit"/>
</dbReference>
<evidence type="ECO:0000313" key="9">
    <source>
        <dbReference type="EMBL" id="MBD3849498.1"/>
    </source>
</evidence>
<keyword evidence="4" id="KW-0249">Electron transport</keyword>
<dbReference type="AlphaFoldDB" id="A0A927EDZ2"/>
<dbReference type="GO" id="GO:0009055">
    <property type="term" value="F:electron transfer activity"/>
    <property type="evidence" value="ECO:0007669"/>
    <property type="project" value="InterPro"/>
</dbReference>
<dbReference type="PANTHER" id="PTHR33751:SF9">
    <property type="entry name" value="CYTOCHROME C4"/>
    <property type="match status" value="1"/>
</dbReference>
<dbReference type="Gene3D" id="1.10.760.10">
    <property type="entry name" value="Cytochrome c-like domain"/>
    <property type="match status" value="1"/>
</dbReference>
<keyword evidence="2 6" id="KW-0349">Heme</keyword>
<evidence type="ECO:0000256" key="3">
    <source>
        <dbReference type="ARBA" id="ARBA00022723"/>
    </source>
</evidence>
<keyword evidence="10" id="KW-1185">Reference proteome</keyword>
<dbReference type="PROSITE" id="PS51007">
    <property type="entry name" value="CYTC"/>
    <property type="match status" value="1"/>
</dbReference>
<dbReference type="InterPro" id="IPR036909">
    <property type="entry name" value="Cyt_c-like_dom_sf"/>
</dbReference>
<evidence type="ECO:0000256" key="1">
    <source>
        <dbReference type="ARBA" id="ARBA00022448"/>
    </source>
</evidence>
<accession>A0A927EDZ2</accession>
<dbReference type="InterPro" id="IPR009056">
    <property type="entry name" value="Cyt_c-like_dom"/>
</dbReference>
<keyword evidence="3 6" id="KW-0479">Metal-binding</keyword>
<comment type="caution">
    <text evidence="9">The sequence shown here is derived from an EMBL/GenBank/DDBJ whole genome shotgun (WGS) entry which is preliminary data.</text>
</comment>
<keyword evidence="7" id="KW-0732">Signal</keyword>
<evidence type="ECO:0000256" key="5">
    <source>
        <dbReference type="ARBA" id="ARBA00023004"/>
    </source>
</evidence>
<feature type="signal peptide" evidence="7">
    <location>
        <begin position="1"/>
        <end position="20"/>
    </location>
</feature>